<evidence type="ECO:0000313" key="2">
    <source>
        <dbReference type="Proteomes" id="UP001479606"/>
    </source>
</evidence>
<proteinExistence type="predicted"/>
<reference evidence="1 2" key="1">
    <citation type="journal article" date="2018" name="Arch. Microbiol.">
        <title>Hymenobacter segetis sp. nov., isolated from soil.</title>
        <authorList>
            <person name="Ten L.N."/>
            <person name="Lim S.J."/>
            <person name="Kim B.O."/>
            <person name="Kang I.K."/>
            <person name="Jung H.Y."/>
        </authorList>
    </citation>
    <scope>NUCLEOTIDE SEQUENCE [LARGE SCALE GENOMIC DNA]</scope>
    <source>
        <strain evidence="1 2">S7-3-11</strain>
    </source>
</reference>
<dbReference type="EMBL" id="JBCEVZ010000021">
    <property type="protein sequence ID" value="MEL5994636.1"/>
    <property type="molecule type" value="Genomic_DNA"/>
</dbReference>
<name>A0ABU9LVJ5_9BACT</name>
<keyword evidence="2" id="KW-1185">Reference proteome</keyword>
<comment type="caution">
    <text evidence="1">The sequence shown here is derived from an EMBL/GenBank/DDBJ whole genome shotgun (WGS) entry which is preliminary data.</text>
</comment>
<dbReference type="RefSeq" id="WP_342297919.1">
    <property type="nucleotide sequence ID" value="NZ_JBCEVZ010000021.1"/>
</dbReference>
<accession>A0ABU9LVJ5</accession>
<gene>
    <name evidence="1" type="ORF">AAFH49_10490</name>
</gene>
<evidence type="ECO:0008006" key="3">
    <source>
        <dbReference type="Google" id="ProtNLM"/>
    </source>
</evidence>
<dbReference type="Proteomes" id="UP001479606">
    <property type="component" value="Unassembled WGS sequence"/>
</dbReference>
<protein>
    <recommendedName>
        <fullName evidence="3">DNA-binding protein</fullName>
    </recommendedName>
</protein>
<evidence type="ECO:0000313" key="1">
    <source>
        <dbReference type="EMBL" id="MEL5994636.1"/>
    </source>
</evidence>
<organism evidence="1 2">
    <name type="scientific">Hymenobacter segetis</name>
    <dbReference type="NCBI Taxonomy" id="2025509"/>
    <lineage>
        <taxon>Bacteria</taxon>
        <taxon>Pseudomonadati</taxon>
        <taxon>Bacteroidota</taxon>
        <taxon>Cytophagia</taxon>
        <taxon>Cytophagales</taxon>
        <taxon>Hymenobacteraceae</taxon>
        <taxon>Hymenobacter</taxon>
    </lineage>
</organism>
<sequence length="125" mass="14223">MQVPNFSRPPAQHIINFGIDPPTPLQLVLWEHIAPLIDYIQALEKRVNQIERGQSEWVSTKQALQITGIKSGDTLKRLRELPNAIIIVRFEGKTSKQPKYLRASLIAYCESRIRKPTQPGRNLAA</sequence>